<accession>A0ABP5CH75</accession>
<keyword evidence="1" id="KW-0472">Membrane</keyword>
<dbReference type="Proteomes" id="UP001499954">
    <property type="component" value="Unassembled WGS sequence"/>
</dbReference>
<name>A0ABP5CH75_9MICO</name>
<organism evidence="2 3">
    <name type="scientific">Agromyces allii</name>
    <dbReference type="NCBI Taxonomy" id="393607"/>
    <lineage>
        <taxon>Bacteria</taxon>
        <taxon>Bacillati</taxon>
        <taxon>Actinomycetota</taxon>
        <taxon>Actinomycetes</taxon>
        <taxon>Micrococcales</taxon>
        <taxon>Microbacteriaceae</taxon>
        <taxon>Agromyces</taxon>
    </lineage>
</organism>
<reference evidence="3" key="1">
    <citation type="journal article" date="2019" name="Int. J. Syst. Evol. Microbiol.">
        <title>The Global Catalogue of Microorganisms (GCM) 10K type strain sequencing project: providing services to taxonomists for standard genome sequencing and annotation.</title>
        <authorList>
            <consortium name="The Broad Institute Genomics Platform"/>
            <consortium name="The Broad Institute Genome Sequencing Center for Infectious Disease"/>
            <person name="Wu L."/>
            <person name="Ma J."/>
        </authorList>
    </citation>
    <scope>NUCLEOTIDE SEQUENCE [LARGE SCALE GENOMIC DNA]</scope>
    <source>
        <strain evidence="3">JCM 13584</strain>
    </source>
</reference>
<feature type="transmembrane region" description="Helical" evidence="1">
    <location>
        <begin position="80"/>
        <end position="98"/>
    </location>
</feature>
<evidence type="ECO:0000313" key="2">
    <source>
        <dbReference type="EMBL" id="GAA1962879.1"/>
    </source>
</evidence>
<feature type="transmembrane region" description="Helical" evidence="1">
    <location>
        <begin position="104"/>
        <end position="121"/>
    </location>
</feature>
<feature type="transmembrane region" description="Helical" evidence="1">
    <location>
        <begin position="12"/>
        <end position="34"/>
    </location>
</feature>
<protein>
    <submittedName>
        <fullName evidence="2">Uncharacterized protein</fullName>
    </submittedName>
</protein>
<proteinExistence type="predicted"/>
<feature type="transmembrane region" description="Helical" evidence="1">
    <location>
        <begin position="190"/>
        <end position="208"/>
    </location>
</feature>
<feature type="transmembrane region" description="Helical" evidence="1">
    <location>
        <begin position="152"/>
        <end position="170"/>
    </location>
</feature>
<keyword evidence="1" id="KW-1133">Transmembrane helix</keyword>
<evidence type="ECO:0000313" key="3">
    <source>
        <dbReference type="Proteomes" id="UP001499954"/>
    </source>
</evidence>
<gene>
    <name evidence="2" type="ORF">GCM10009717_32060</name>
</gene>
<evidence type="ECO:0000256" key="1">
    <source>
        <dbReference type="SAM" id="Phobius"/>
    </source>
</evidence>
<dbReference type="EMBL" id="BAAAMK010000009">
    <property type="protein sequence ID" value="GAA1962879.1"/>
    <property type="molecule type" value="Genomic_DNA"/>
</dbReference>
<feature type="transmembrane region" description="Helical" evidence="1">
    <location>
        <begin position="240"/>
        <end position="262"/>
    </location>
</feature>
<comment type="caution">
    <text evidence="2">The sequence shown here is derived from an EMBL/GenBank/DDBJ whole genome shotgun (WGS) entry which is preliminary data.</text>
</comment>
<sequence>MSKRPTATQRVAIRLIGWVLGLFSLLLFFGLVDLSVPLFYGSRPEFYANYLIETGWGVLFTFFVGLPMCVLGARPTWTSAALVVAAAGVAVAVAGLAAGQPGQLLISAVLLVAAAAVSMLDRGARVAESARSDVANDVPVVRDGFRERMPQLALALIALPPAIVYATGMIQAARSGMPAPDYTWDFDHYPVQAASALVIPLATAALAVRLPGWRAMTLLVASGTAWFGVISIVFPDHFGSWGVLWGWISVAWAVALGVLVLFARGLPRGRPAGAE</sequence>
<keyword evidence="1" id="KW-0812">Transmembrane</keyword>
<keyword evidence="3" id="KW-1185">Reference proteome</keyword>
<dbReference type="RefSeq" id="WP_157415752.1">
    <property type="nucleotide sequence ID" value="NZ_BAAAMK010000009.1"/>
</dbReference>
<feature type="transmembrane region" description="Helical" evidence="1">
    <location>
        <begin position="54"/>
        <end position="73"/>
    </location>
</feature>
<feature type="transmembrane region" description="Helical" evidence="1">
    <location>
        <begin position="215"/>
        <end position="234"/>
    </location>
</feature>